<feature type="domain" description="Polyphenol oxidase central" evidence="10">
    <location>
        <begin position="391"/>
        <end position="433"/>
    </location>
</feature>
<dbReference type="AlphaFoldDB" id="A0AAP0PTR3"/>
<evidence type="ECO:0008006" key="14">
    <source>
        <dbReference type="Google" id="ProtNLM"/>
    </source>
</evidence>
<gene>
    <name evidence="12" type="ORF">Sjap_000146</name>
</gene>
<feature type="domain" description="Polyphenol oxidase C-terminal" evidence="11">
    <location>
        <begin position="465"/>
        <end position="585"/>
    </location>
</feature>
<evidence type="ECO:0000256" key="4">
    <source>
        <dbReference type="ARBA" id="ARBA00022784"/>
    </source>
</evidence>
<keyword evidence="4" id="KW-0883">Thioether bond</keyword>
<proteinExistence type="inferred from homology"/>
<dbReference type="Pfam" id="PF12143">
    <property type="entry name" value="PPO1_KFDV"/>
    <property type="match status" value="1"/>
</dbReference>
<dbReference type="EMBL" id="JBBNAE010000001">
    <property type="protein sequence ID" value="KAK9152666.1"/>
    <property type="molecule type" value="Genomic_DNA"/>
</dbReference>
<evidence type="ECO:0000259" key="10">
    <source>
        <dbReference type="Pfam" id="PF12142"/>
    </source>
</evidence>
<reference evidence="12 13" key="1">
    <citation type="submission" date="2024-01" db="EMBL/GenBank/DDBJ databases">
        <title>Genome assemblies of Stephania.</title>
        <authorList>
            <person name="Yang L."/>
        </authorList>
    </citation>
    <scope>NUCLEOTIDE SEQUENCE [LARGE SCALE GENOMIC DNA]</scope>
    <source>
        <strain evidence="12">QJT</strain>
        <tissue evidence="12">Leaf</tissue>
    </source>
</reference>
<dbReference type="InterPro" id="IPR002227">
    <property type="entry name" value="Tyrosinase_Cu-bd"/>
</dbReference>
<dbReference type="Proteomes" id="UP001417504">
    <property type="component" value="Unassembled WGS sequence"/>
</dbReference>
<evidence type="ECO:0000256" key="2">
    <source>
        <dbReference type="ARBA" id="ARBA00009928"/>
    </source>
</evidence>
<sequence length="597" mass="67981">MPFPLLATTPISSPLSSKNPLRQPTKSANTRPSPTSLRLPNSTTISCEQKQVDNNNGSHGIDRRNVLLGLGGLYGATSTMAGKVANAVDGGPVQPPDLSMCILATDSQADDEPVNCCPPYSTSNIVDFVLPPDAPLRHRKPAHKLSPKEIERFKVAIAKMKQLDPKDPWNFMQQATIHCTFCNGAFFQVNYPDKLLQVHATWLFAPWHRYYLYFWERILGKLIDDPTFAIPYWNWDVPDGMFIPSFYLDNSSPLYNDKRNHDHYKALMDFDYKNEPTPTPNPTPDQYKDVINKNLQKVENLFNKDNLNKPDLFMGAPVSAGEFVEVRGALEELHNLAHEWVGPVAKPNHDMGNFYTAARDTLFWAHHGNVDRLWDFYQKKRMYKPESNLADYLEASFIFYDENRQVVKVKVSDCLRAEDLGYTYAPEEFPWQGIRRRNRKEAAEKKKPFKKQLQLVPVSEFGNQPRPLDDVIRVLVPRPKISRSKQEKEDDVEVLVVDNIQLDPSSYTKFDVYISKPIAEGLAAPDYGEFAGRYSRIPHIHNKKFPHAGKAKLQIGITELLEDINAESAESLVVTLVPKMGYPSIGRVFIELQEADY</sequence>
<dbReference type="GO" id="GO:0004097">
    <property type="term" value="F:catechol oxidase activity"/>
    <property type="evidence" value="ECO:0007669"/>
    <property type="project" value="InterPro"/>
</dbReference>
<dbReference type="PRINTS" id="PR00092">
    <property type="entry name" value="TYROSINASE"/>
</dbReference>
<evidence type="ECO:0000259" key="9">
    <source>
        <dbReference type="Pfam" id="PF00264"/>
    </source>
</evidence>
<organism evidence="12 13">
    <name type="scientific">Stephania japonica</name>
    <dbReference type="NCBI Taxonomy" id="461633"/>
    <lineage>
        <taxon>Eukaryota</taxon>
        <taxon>Viridiplantae</taxon>
        <taxon>Streptophyta</taxon>
        <taxon>Embryophyta</taxon>
        <taxon>Tracheophyta</taxon>
        <taxon>Spermatophyta</taxon>
        <taxon>Magnoliopsida</taxon>
        <taxon>Ranunculales</taxon>
        <taxon>Menispermaceae</taxon>
        <taxon>Menispermoideae</taxon>
        <taxon>Cissampelideae</taxon>
        <taxon>Stephania</taxon>
    </lineage>
</organism>
<evidence type="ECO:0000256" key="1">
    <source>
        <dbReference type="ARBA" id="ARBA00001973"/>
    </source>
</evidence>
<dbReference type="Pfam" id="PF12142">
    <property type="entry name" value="PPO1_DWL"/>
    <property type="match status" value="1"/>
</dbReference>
<keyword evidence="6" id="KW-0186">Copper</keyword>
<name>A0AAP0PTR3_9MAGN</name>
<feature type="compositionally biased region" description="Polar residues" evidence="8">
    <location>
        <begin position="9"/>
        <end position="43"/>
    </location>
</feature>
<protein>
    <recommendedName>
        <fullName evidence="14">Polyphenol oxidase</fullName>
    </recommendedName>
</protein>
<dbReference type="InterPro" id="IPR008922">
    <property type="entry name" value="Di-copper_centre_dom_sf"/>
</dbReference>
<comment type="similarity">
    <text evidence="2">Belongs to the tyrosinase family.</text>
</comment>
<dbReference type="InterPro" id="IPR022740">
    <property type="entry name" value="Polyphenol_oxidase_C"/>
</dbReference>
<comment type="cofactor">
    <cofactor evidence="1">
        <name>Cu(2+)</name>
        <dbReference type="ChEBI" id="CHEBI:29036"/>
    </cofactor>
</comment>
<dbReference type="GO" id="GO:0046872">
    <property type="term" value="F:metal ion binding"/>
    <property type="evidence" value="ECO:0007669"/>
    <property type="project" value="UniProtKB-KW"/>
</dbReference>
<feature type="domain" description="Tyrosinase copper-binding" evidence="9">
    <location>
        <begin position="170"/>
        <end position="379"/>
    </location>
</feature>
<evidence type="ECO:0000256" key="6">
    <source>
        <dbReference type="ARBA" id="ARBA00023008"/>
    </source>
</evidence>
<evidence type="ECO:0000256" key="5">
    <source>
        <dbReference type="ARBA" id="ARBA00023002"/>
    </source>
</evidence>
<dbReference type="SUPFAM" id="SSF48056">
    <property type="entry name" value="Di-copper centre-containing domain"/>
    <property type="match status" value="1"/>
</dbReference>
<evidence type="ECO:0000313" key="13">
    <source>
        <dbReference type="Proteomes" id="UP001417504"/>
    </source>
</evidence>
<accession>A0AAP0PTR3</accession>
<evidence type="ECO:0000256" key="3">
    <source>
        <dbReference type="ARBA" id="ARBA00022723"/>
    </source>
</evidence>
<keyword evidence="13" id="KW-1185">Reference proteome</keyword>
<evidence type="ECO:0000256" key="7">
    <source>
        <dbReference type="ARBA" id="ARBA00023157"/>
    </source>
</evidence>
<feature type="region of interest" description="Disordered" evidence="8">
    <location>
        <begin position="1"/>
        <end position="43"/>
    </location>
</feature>
<evidence type="ECO:0000313" key="12">
    <source>
        <dbReference type="EMBL" id="KAK9152666.1"/>
    </source>
</evidence>
<comment type="caution">
    <text evidence="12">The sequence shown here is derived from an EMBL/GenBank/DDBJ whole genome shotgun (WGS) entry which is preliminary data.</text>
</comment>
<evidence type="ECO:0000256" key="8">
    <source>
        <dbReference type="SAM" id="MobiDB-lite"/>
    </source>
</evidence>
<dbReference type="Gene3D" id="1.10.1280.10">
    <property type="entry name" value="Di-copper center containing domain from catechol oxidase"/>
    <property type="match status" value="1"/>
</dbReference>
<dbReference type="InterPro" id="IPR050316">
    <property type="entry name" value="Tyrosinase/Hemocyanin"/>
</dbReference>
<keyword evidence="3" id="KW-0479">Metal-binding</keyword>
<keyword evidence="7" id="KW-1015">Disulfide bond</keyword>
<dbReference type="Pfam" id="PF00264">
    <property type="entry name" value="Tyrosinase"/>
    <property type="match status" value="1"/>
</dbReference>
<dbReference type="PANTHER" id="PTHR11474:SF76">
    <property type="entry name" value="SHKT DOMAIN-CONTAINING PROTEIN"/>
    <property type="match status" value="1"/>
</dbReference>
<evidence type="ECO:0000259" key="11">
    <source>
        <dbReference type="Pfam" id="PF12143"/>
    </source>
</evidence>
<dbReference type="PANTHER" id="PTHR11474">
    <property type="entry name" value="TYROSINASE FAMILY MEMBER"/>
    <property type="match status" value="1"/>
</dbReference>
<dbReference type="InterPro" id="IPR022739">
    <property type="entry name" value="Polyphenol_oxidase_cen"/>
</dbReference>
<keyword evidence="5" id="KW-0560">Oxidoreductase</keyword>